<dbReference type="InterPro" id="IPR036390">
    <property type="entry name" value="WH_DNA-bd_sf"/>
</dbReference>
<proteinExistence type="inferred from homology"/>
<dbReference type="Gene3D" id="1.10.10.10">
    <property type="entry name" value="Winged helix-like DNA-binding domain superfamily/Winged helix DNA-binding domain"/>
    <property type="match status" value="2"/>
</dbReference>
<evidence type="ECO:0000256" key="1">
    <source>
        <dbReference type="ARBA" id="ARBA00009834"/>
    </source>
</evidence>
<dbReference type="AlphaFoldDB" id="A0A2N5TIH0"/>
<dbReference type="GO" id="GO:0000814">
    <property type="term" value="C:ESCRT II complex"/>
    <property type="evidence" value="ECO:0007669"/>
    <property type="project" value="InterPro"/>
</dbReference>
<dbReference type="InterPro" id="IPR036388">
    <property type="entry name" value="WH-like_DNA-bd_sf"/>
</dbReference>
<dbReference type="OrthoDB" id="283883at2759"/>
<name>A0A2N5TIH0_9BASI</name>
<evidence type="ECO:0000313" key="3">
    <source>
        <dbReference type="EMBL" id="PLW25304.1"/>
    </source>
</evidence>
<evidence type="ECO:0000256" key="2">
    <source>
        <dbReference type="SAM" id="MobiDB-lite"/>
    </source>
</evidence>
<feature type="compositionally biased region" description="Polar residues" evidence="2">
    <location>
        <begin position="136"/>
        <end position="158"/>
    </location>
</feature>
<dbReference type="GO" id="GO:0043328">
    <property type="term" value="P:protein transport to vacuole involved in ubiquitin-dependent protein catabolic process via the multivesicular body sorting pathway"/>
    <property type="evidence" value="ECO:0007669"/>
    <property type="project" value="TreeGrafter"/>
</dbReference>
<comment type="caution">
    <text evidence="3">The sequence shown here is derived from an EMBL/GenBank/DDBJ whole genome shotgun (WGS) entry which is preliminary data.</text>
</comment>
<gene>
    <name evidence="3" type="ORF">PCANC_27229</name>
</gene>
<dbReference type="Pfam" id="PF04157">
    <property type="entry name" value="EAP30"/>
    <property type="match status" value="1"/>
</dbReference>
<evidence type="ECO:0008006" key="5">
    <source>
        <dbReference type="Google" id="ProtNLM"/>
    </source>
</evidence>
<protein>
    <recommendedName>
        <fullName evidence="5">Vacuolar-sorting protein SNF8</fullName>
    </recommendedName>
</protein>
<sequence length="293" mass="32022">MRRGVGISSLERTSATTASYNTLSDSLSAASLATLQQEVTVFQRTLQTFAGKHGSKIKSDPEFRGAFSAMCQELGVDPLAGGKRGIWDWVGFGHWSIALAVQLVDVCLATRIRNGGLHEINDLIRAVSSLRDIPITKQQQQQHAPSKTDTPRPNTASFSDLLNTTITEQDIVRAIKSLEPLGSGYSVITIGAKRFVRSVPTELDNDSLVIFDSILSGTHQYTSEQLLQSSLNWSPDRAKHALDKAVMVDAMLWRDDQAIHHGTTTTTHHFYAPVLFEFLDNPLPSPSPGGPTI</sequence>
<dbReference type="InterPro" id="IPR016689">
    <property type="entry name" value="ESCRT-2_cplx_Snf8"/>
</dbReference>
<dbReference type="SUPFAM" id="SSF46785">
    <property type="entry name" value="Winged helix' DNA-binding domain"/>
    <property type="match status" value="1"/>
</dbReference>
<dbReference type="PANTHER" id="PTHR12806:SF0">
    <property type="entry name" value="VACUOLAR-SORTING PROTEIN SNF8"/>
    <property type="match status" value="1"/>
</dbReference>
<accession>A0A2N5TIH0</accession>
<evidence type="ECO:0000313" key="4">
    <source>
        <dbReference type="Proteomes" id="UP000235388"/>
    </source>
</evidence>
<comment type="similarity">
    <text evidence="1">Belongs to the SNF8 family.</text>
</comment>
<dbReference type="Gene3D" id="6.10.140.180">
    <property type="match status" value="1"/>
</dbReference>
<reference evidence="3 4" key="1">
    <citation type="submission" date="2017-11" db="EMBL/GenBank/DDBJ databases">
        <title>De novo assembly and phasing of dikaryotic genomes from two isolates of Puccinia coronata f. sp. avenae, the causal agent of oat crown rust.</title>
        <authorList>
            <person name="Miller M.E."/>
            <person name="Zhang Y."/>
            <person name="Omidvar V."/>
            <person name="Sperschneider J."/>
            <person name="Schwessinger B."/>
            <person name="Raley C."/>
            <person name="Palmer J.M."/>
            <person name="Garnica D."/>
            <person name="Upadhyaya N."/>
            <person name="Rathjen J."/>
            <person name="Taylor J.M."/>
            <person name="Park R.F."/>
            <person name="Dodds P.N."/>
            <person name="Hirsch C.D."/>
            <person name="Kianian S.F."/>
            <person name="Figueroa M."/>
        </authorList>
    </citation>
    <scope>NUCLEOTIDE SEQUENCE [LARGE SCALE GENOMIC DNA]</scope>
    <source>
        <strain evidence="3">12NC29</strain>
    </source>
</reference>
<dbReference type="InterPro" id="IPR040608">
    <property type="entry name" value="Snf8/Vps36"/>
</dbReference>
<keyword evidence="4" id="KW-1185">Reference proteome</keyword>
<dbReference type="EMBL" id="PGCJ01000630">
    <property type="protein sequence ID" value="PLW25304.1"/>
    <property type="molecule type" value="Genomic_DNA"/>
</dbReference>
<dbReference type="STRING" id="200324.A0A2N5TIH0"/>
<feature type="region of interest" description="Disordered" evidence="2">
    <location>
        <begin position="135"/>
        <end position="158"/>
    </location>
</feature>
<organism evidence="3 4">
    <name type="scientific">Puccinia coronata f. sp. avenae</name>
    <dbReference type="NCBI Taxonomy" id="200324"/>
    <lineage>
        <taxon>Eukaryota</taxon>
        <taxon>Fungi</taxon>
        <taxon>Dikarya</taxon>
        <taxon>Basidiomycota</taxon>
        <taxon>Pucciniomycotina</taxon>
        <taxon>Pucciniomycetes</taxon>
        <taxon>Pucciniales</taxon>
        <taxon>Pucciniaceae</taxon>
        <taxon>Puccinia</taxon>
    </lineage>
</organism>
<dbReference type="Proteomes" id="UP000235388">
    <property type="component" value="Unassembled WGS sequence"/>
</dbReference>
<dbReference type="PANTHER" id="PTHR12806">
    <property type="entry name" value="EAP30 SUBUNIT OF ELL COMPLEX"/>
    <property type="match status" value="1"/>
</dbReference>